<dbReference type="GO" id="GO:0009697">
    <property type="term" value="P:salicylic acid biosynthetic process"/>
    <property type="evidence" value="ECO:0007669"/>
    <property type="project" value="TreeGrafter"/>
</dbReference>
<dbReference type="InterPro" id="IPR051331">
    <property type="entry name" value="Chorismate_mutase-related"/>
</dbReference>
<keyword evidence="2" id="KW-0413">Isomerase</keyword>
<dbReference type="KEGG" id="daer:H9K75_10915"/>
<reference evidence="4 5" key="1">
    <citation type="submission" date="2020-08" db="EMBL/GenBank/DDBJ databases">
        <title>Genome sequence of Diaphorobacter aerolatus KACC 16536T.</title>
        <authorList>
            <person name="Hyun D.-W."/>
            <person name="Bae J.-W."/>
        </authorList>
    </citation>
    <scope>NUCLEOTIDE SEQUENCE [LARGE SCALE GENOMIC DNA]</scope>
    <source>
        <strain evidence="4 5">KACC 16536</strain>
    </source>
</reference>
<keyword evidence="5" id="KW-1185">Reference proteome</keyword>
<dbReference type="Proteomes" id="UP000516028">
    <property type="component" value="Chromosome"/>
</dbReference>
<evidence type="ECO:0000259" key="3">
    <source>
        <dbReference type="PROSITE" id="PS51168"/>
    </source>
</evidence>
<feature type="domain" description="Chorismate mutase" evidence="3">
    <location>
        <begin position="9"/>
        <end position="99"/>
    </location>
</feature>
<dbReference type="InterPro" id="IPR036263">
    <property type="entry name" value="Chorismate_II_sf"/>
</dbReference>
<evidence type="ECO:0000256" key="2">
    <source>
        <dbReference type="ARBA" id="ARBA00023235"/>
    </source>
</evidence>
<dbReference type="EC" id="5.4.99.5" evidence="1"/>
<organism evidence="4 5">
    <name type="scientific">Diaphorobacter aerolatus</name>
    <dbReference type="NCBI Taxonomy" id="1288495"/>
    <lineage>
        <taxon>Bacteria</taxon>
        <taxon>Pseudomonadati</taxon>
        <taxon>Pseudomonadota</taxon>
        <taxon>Betaproteobacteria</taxon>
        <taxon>Burkholderiales</taxon>
        <taxon>Comamonadaceae</taxon>
        <taxon>Diaphorobacter</taxon>
    </lineage>
</organism>
<sequence>MTGRAIDKVVNCETMHEVRVGVNALDDILVPLLVERGGYMTQAAKVKNDENLVYDQDRIDAIIERVRPQAEKEGGNADLIERIYRAMIACYIDYEHEELARMRAAGLQPRTEPGGNAS</sequence>
<dbReference type="InterPro" id="IPR002701">
    <property type="entry name" value="CM_II_prokaryot"/>
</dbReference>
<protein>
    <recommendedName>
        <fullName evidence="1">chorismate mutase</fullName>
        <ecNumber evidence="1">5.4.99.5</ecNumber>
    </recommendedName>
</protein>
<dbReference type="Pfam" id="PF01817">
    <property type="entry name" value="CM_2"/>
    <property type="match status" value="1"/>
</dbReference>
<dbReference type="GO" id="GO:0004106">
    <property type="term" value="F:chorismate mutase activity"/>
    <property type="evidence" value="ECO:0007669"/>
    <property type="project" value="UniProtKB-EC"/>
</dbReference>
<dbReference type="EMBL" id="CP060783">
    <property type="protein sequence ID" value="QNP50251.1"/>
    <property type="molecule type" value="Genomic_DNA"/>
</dbReference>
<evidence type="ECO:0000313" key="4">
    <source>
        <dbReference type="EMBL" id="QNP50251.1"/>
    </source>
</evidence>
<dbReference type="SMART" id="SM00830">
    <property type="entry name" value="CM_2"/>
    <property type="match status" value="1"/>
</dbReference>
<dbReference type="RefSeq" id="WP_187725758.1">
    <property type="nucleotide sequence ID" value="NZ_CP060783.1"/>
</dbReference>
<dbReference type="SUPFAM" id="SSF48600">
    <property type="entry name" value="Chorismate mutase II"/>
    <property type="match status" value="1"/>
</dbReference>
<gene>
    <name evidence="4" type="ORF">H9K75_10915</name>
</gene>
<dbReference type="InterPro" id="IPR036979">
    <property type="entry name" value="CM_dom_sf"/>
</dbReference>
<evidence type="ECO:0000313" key="5">
    <source>
        <dbReference type="Proteomes" id="UP000516028"/>
    </source>
</evidence>
<dbReference type="GO" id="GO:0046417">
    <property type="term" value="P:chorismate metabolic process"/>
    <property type="evidence" value="ECO:0007669"/>
    <property type="project" value="InterPro"/>
</dbReference>
<dbReference type="PANTHER" id="PTHR38041:SF1">
    <property type="entry name" value="CHORISMATE MUTASE"/>
    <property type="match status" value="1"/>
</dbReference>
<evidence type="ECO:0000256" key="1">
    <source>
        <dbReference type="ARBA" id="ARBA00012404"/>
    </source>
</evidence>
<dbReference type="PANTHER" id="PTHR38041">
    <property type="entry name" value="CHORISMATE MUTASE"/>
    <property type="match status" value="1"/>
</dbReference>
<accession>A0A7H0GPN5</accession>
<dbReference type="AlphaFoldDB" id="A0A7H0GPN5"/>
<name>A0A7H0GPN5_9BURK</name>
<dbReference type="Gene3D" id="1.20.59.10">
    <property type="entry name" value="Chorismate mutase"/>
    <property type="match status" value="1"/>
</dbReference>
<proteinExistence type="predicted"/>
<dbReference type="PROSITE" id="PS51168">
    <property type="entry name" value="CHORISMATE_MUT_2"/>
    <property type="match status" value="1"/>
</dbReference>